<dbReference type="OrthoDB" id="9788959at2"/>
<comment type="caution">
    <text evidence="3">The sequence shown here is derived from an EMBL/GenBank/DDBJ whole genome shotgun (WGS) entry which is preliminary data.</text>
</comment>
<dbReference type="EMBL" id="QPIE01000006">
    <property type="protein sequence ID" value="RCU42388.1"/>
    <property type="molecule type" value="Genomic_DNA"/>
</dbReference>
<dbReference type="PANTHER" id="PTHR46268:SF6">
    <property type="entry name" value="UNIVERSAL STRESS PROTEIN UP12"/>
    <property type="match status" value="1"/>
</dbReference>
<dbReference type="PRINTS" id="PR01438">
    <property type="entry name" value="UNVRSLSTRESS"/>
</dbReference>
<dbReference type="SUPFAM" id="SSF52402">
    <property type="entry name" value="Adenine nucleotide alpha hydrolases-like"/>
    <property type="match status" value="2"/>
</dbReference>
<dbReference type="CDD" id="cd00293">
    <property type="entry name" value="USP-like"/>
    <property type="match status" value="1"/>
</dbReference>
<dbReference type="InterPro" id="IPR006015">
    <property type="entry name" value="Universal_stress_UspA"/>
</dbReference>
<evidence type="ECO:0000313" key="3">
    <source>
        <dbReference type="EMBL" id="RCU42388.1"/>
    </source>
</evidence>
<dbReference type="PANTHER" id="PTHR46268">
    <property type="entry name" value="STRESS RESPONSE PROTEIN NHAX"/>
    <property type="match status" value="1"/>
</dbReference>
<protein>
    <submittedName>
        <fullName evidence="3">Universal stress protein</fullName>
    </submittedName>
</protein>
<dbReference type="AlphaFoldDB" id="A0A368MW40"/>
<accession>A0A368MW40</accession>
<proteinExistence type="inferred from homology"/>
<name>A0A368MW40_9FLAO</name>
<dbReference type="Pfam" id="PF00582">
    <property type="entry name" value="Usp"/>
    <property type="match status" value="1"/>
</dbReference>
<feature type="domain" description="UspA" evidence="2">
    <location>
        <begin position="1"/>
        <end position="144"/>
    </location>
</feature>
<evidence type="ECO:0000313" key="4">
    <source>
        <dbReference type="Proteomes" id="UP000252172"/>
    </source>
</evidence>
<evidence type="ECO:0000259" key="2">
    <source>
        <dbReference type="Pfam" id="PF00582"/>
    </source>
</evidence>
<organism evidence="3 4">
    <name type="scientific">Chryseobacterium lacus</name>
    <dbReference type="NCBI Taxonomy" id="2058346"/>
    <lineage>
        <taxon>Bacteria</taxon>
        <taxon>Pseudomonadati</taxon>
        <taxon>Bacteroidota</taxon>
        <taxon>Flavobacteriia</taxon>
        <taxon>Flavobacteriales</taxon>
        <taxon>Weeksellaceae</taxon>
        <taxon>Chryseobacterium group</taxon>
        <taxon>Chryseobacterium</taxon>
    </lineage>
</organism>
<dbReference type="Gene3D" id="3.40.50.12370">
    <property type="match status" value="1"/>
</dbReference>
<dbReference type="RefSeq" id="WP_114304080.1">
    <property type="nucleotide sequence ID" value="NZ_QPIE01000006.1"/>
</dbReference>
<keyword evidence="4" id="KW-1185">Reference proteome</keyword>
<reference evidence="3 4" key="1">
    <citation type="submission" date="2018-07" db="EMBL/GenBank/DDBJ databases">
        <title>Chryseobacterium lacus sp. nov., isolated from lake water.</title>
        <authorList>
            <person name="Li C.-M."/>
        </authorList>
    </citation>
    <scope>NUCLEOTIDE SEQUENCE [LARGE SCALE GENOMIC DNA]</scope>
    <source>
        <strain evidence="3 4">YLOS41</strain>
    </source>
</reference>
<comment type="similarity">
    <text evidence="1">Belongs to the universal stress protein A family.</text>
</comment>
<gene>
    <name evidence="3" type="ORF">DQ356_08535</name>
</gene>
<evidence type="ECO:0000256" key="1">
    <source>
        <dbReference type="ARBA" id="ARBA00008791"/>
    </source>
</evidence>
<dbReference type="Proteomes" id="UP000252172">
    <property type="component" value="Unassembled WGS sequence"/>
</dbReference>
<sequence length="281" mass="32654">MKTILVPTDYSDNSKAGLKFALQWASREEVKLLFMHVLQVNRESGMSEQEFHHFIAGKIRHEKQVLETFIQTVFAEFNVQPKHYAVEVVEGFSADTSLLAYCDEHPEISYICISTRGASGIKKMLGTNTGNLITTSEIPVMAVPFHHQENDLNRVLYASDLMDYPQEIEKVMGFARPLKAEIEILHFSWPYEDYSDDSPLRRDYEYGFKLSFPAHDVTQRLMTNLHDEIREKRPSVVVMFTHQEKKFWEKIFSPSKTEQLSFRLDVPLLVFRKEGKNRKNG</sequence>
<dbReference type="InterPro" id="IPR006016">
    <property type="entry name" value="UspA"/>
</dbReference>